<dbReference type="Proteomes" id="UP000271241">
    <property type="component" value="Unassembled WGS sequence"/>
</dbReference>
<reference evidence="3" key="1">
    <citation type="journal article" date="2018" name="Nat. Microbiol.">
        <title>Leveraging single-cell genomics to expand the fungal tree of life.</title>
        <authorList>
            <person name="Ahrendt S.R."/>
            <person name="Quandt C.A."/>
            <person name="Ciobanu D."/>
            <person name="Clum A."/>
            <person name="Salamov A."/>
            <person name="Andreopoulos B."/>
            <person name="Cheng J.F."/>
            <person name="Woyke T."/>
            <person name="Pelin A."/>
            <person name="Henrissat B."/>
            <person name="Reynolds N.K."/>
            <person name="Benny G.L."/>
            <person name="Smith M.E."/>
            <person name="James T.Y."/>
            <person name="Grigoriev I.V."/>
        </authorList>
    </citation>
    <scope>NUCLEOTIDE SEQUENCE [LARGE SCALE GENOMIC DNA]</scope>
    <source>
        <strain evidence="3">RSA 1356</strain>
    </source>
</reference>
<name>A0A4P9XKN4_9FUNG</name>
<evidence type="ECO:0000256" key="1">
    <source>
        <dbReference type="SAM" id="Coils"/>
    </source>
</evidence>
<evidence type="ECO:0000313" key="2">
    <source>
        <dbReference type="EMBL" id="RKP06322.1"/>
    </source>
</evidence>
<feature type="coiled-coil region" evidence="1">
    <location>
        <begin position="531"/>
        <end position="558"/>
    </location>
</feature>
<evidence type="ECO:0000313" key="3">
    <source>
        <dbReference type="Proteomes" id="UP000271241"/>
    </source>
</evidence>
<accession>A0A4P9XKN4</accession>
<keyword evidence="3" id="KW-1185">Reference proteome</keyword>
<sequence>MNRTPNELLDRIIEAADDEVALVVLSCASRRLYIQVSSRQRLWRERFQQQFSQSDDKEQAWLLQYKRACWAEVRIESIDGRTPILKSSFELNWFDIYCKRRAVEYRWRRGKYTVHRLENVADTLPDGIRLQSILHRRIPSAANDVVVASQWKLVSQKQSIWLFERLCWKGVDTDHAEILDRWNLGEYLAIHTHDQSRSRYHLHFWHFAALHRPPRTVVVDWNTGYELCQHGEWIVGRYVRSRQNKQWGIFAYHLAKGVYCADTLRDESHCYIQHATTDTVRIFMLRYDQMARGPLVADYELWQVTLSQTASFQWQAAGQVAIKYGTFSEKINQLRADADRLVLWSSTSTAPSSAMPPNLVLLEIADGAVGASLKEKWSSRVSAEGVRSIASHNLLGVWNLNTISMLSLADGSEVYRVQLRHLDCWDHSGLYPPVSQWTAMVKDQMWRNPRLERSLNLRRSADHVSSPTATLYRDDDGDFVLIDYTVSMRRPKPITLPPATLSQPLEKDAVQFLDRQPTKICHEQEYLVAENKRLISENERLIAENKRLTVELQKAHAQLCLLNKK</sequence>
<dbReference type="AlphaFoldDB" id="A0A4P9XKN4"/>
<keyword evidence="1" id="KW-0175">Coiled coil</keyword>
<organism evidence="2 3">
    <name type="scientific">Thamnocephalis sphaerospora</name>
    <dbReference type="NCBI Taxonomy" id="78915"/>
    <lineage>
        <taxon>Eukaryota</taxon>
        <taxon>Fungi</taxon>
        <taxon>Fungi incertae sedis</taxon>
        <taxon>Zoopagomycota</taxon>
        <taxon>Zoopagomycotina</taxon>
        <taxon>Zoopagomycetes</taxon>
        <taxon>Zoopagales</taxon>
        <taxon>Sigmoideomycetaceae</taxon>
        <taxon>Thamnocephalis</taxon>
    </lineage>
</organism>
<evidence type="ECO:0008006" key="4">
    <source>
        <dbReference type="Google" id="ProtNLM"/>
    </source>
</evidence>
<protein>
    <recommendedName>
        <fullName evidence="4">F-box domain-containing protein</fullName>
    </recommendedName>
</protein>
<dbReference type="OrthoDB" id="10488315at2759"/>
<proteinExistence type="predicted"/>
<dbReference type="EMBL" id="KZ992907">
    <property type="protein sequence ID" value="RKP06322.1"/>
    <property type="molecule type" value="Genomic_DNA"/>
</dbReference>
<gene>
    <name evidence="2" type="ORF">THASP1DRAFT_31856</name>
</gene>